<comment type="subcellular location">
    <subcellularLocation>
        <location evidence="1">Membrane</location>
        <topology evidence="1">Multi-pass membrane protein</topology>
    </subcellularLocation>
</comment>
<proteinExistence type="predicted"/>
<evidence type="ECO:0000256" key="4">
    <source>
        <dbReference type="ARBA" id="ARBA00022989"/>
    </source>
</evidence>
<name>A0AAP0QDY6_9ROSI</name>
<feature type="transmembrane region" description="Helical" evidence="7">
    <location>
        <begin position="329"/>
        <end position="349"/>
    </location>
</feature>
<evidence type="ECO:0000256" key="5">
    <source>
        <dbReference type="ARBA" id="ARBA00023136"/>
    </source>
</evidence>
<dbReference type="PANTHER" id="PTHR48041">
    <property type="entry name" value="ABC TRANSPORTER G FAMILY MEMBER 28"/>
    <property type="match status" value="1"/>
</dbReference>
<evidence type="ECO:0000256" key="6">
    <source>
        <dbReference type="SAM" id="MobiDB-lite"/>
    </source>
</evidence>
<organism evidence="9 10">
    <name type="scientific">Citrus x changshan-huyou</name>
    <dbReference type="NCBI Taxonomy" id="2935761"/>
    <lineage>
        <taxon>Eukaryota</taxon>
        <taxon>Viridiplantae</taxon>
        <taxon>Streptophyta</taxon>
        <taxon>Embryophyta</taxon>
        <taxon>Tracheophyta</taxon>
        <taxon>Spermatophyta</taxon>
        <taxon>Magnoliopsida</taxon>
        <taxon>eudicotyledons</taxon>
        <taxon>Gunneridae</taxon>
        <taxon>Pentapetalae</taxon>
        <taxon>rosids</taxon>
        <taxon>malvids</taxon>
        <taxon>Sapindales</taxon>
        <taxon>Rutaceae</taxon>
        <taxon>Aurantioideae</taxon>
        <taxon>Citrus</taxon>
    </lineage>
</organism>
<comment type="caution">
    <text evidence="9">The sequence shown here is derived from an EMBL/GenBank/DDBJ whole genome shotgun (WGS) entry which is preliminary data.</text>
</comment>
<dbReference type="EMBL" id="JBCGBO010000007">
    <property type="protein sequence ID" value="KAK9186845.1"/>
    <property type="molecule type" value="Genomic_DNA"/>
</dbReference>
<sequence length="519" mass="58269">MGLSPRKSFGLGFHNSSSHNCFPVKGTEVTVLIRSFLSEENMNRKFGAKQPTGTPSLAWSCVVVIVSLLAGASVVHNIYKPDLVIIFLLHCLRWKKLMGLSANSILRNDATASEFDTSLERKMVATRTNMHSGVYNHRLASRFYEDFSILLYHGVVGTPGPAPWTPARTPAKTLLPGARSFASSEYCSTRRQTPSRPKTPVVFSTSSDSYAPSQEELEMEEEQVLDEPYQSPKFANPWLQEVAVLSWGTALNVIQTPEIVFTLMALILSSLFKHLSHHDFKAVNWLLNFCILALSLVFFSSNDAVSTFIQRSFIFTRETSRNAYRASSYVISSLLVYVPFKASLTFGAITKRLLKLHISLFNFWMIFHALLISTNAYLMLVSALLPSYITGYAVAIATAALFFHTCRFFSTQGHRRISAIRYPLKALLTNEVKGAKCYNGGPEDLAPRPLGEVKRSELRNTTAALARPDCILIGGDIVFWMDIKPENFWDDILILLALWGINKLYLYLVPIFYSKNIRK</sequence>
<dbReference type="Pfam" id="PF01061">
    <property type="entry name" value="ABC2_membrane"/>
    <property type="match status" value="1"/>
</dbReference>
<evidence type="ECO:0000256" key="3">
    <source>
        <dbReference type="ARBA" id="ARBA00022692"/>
    </source>
</evidence>
<evidence type="ECO:0000313" key="9">
    <source>
        <dbReference type="EMBL" id="KAK9186845.1"/>
    </source>
</evidence>
<accession>A0AAP0QDY6</accession>
<dbReference type="GO" id="GO:0034551">
    <property type="term" value="P:mitochondrial respiratory chain complex III assembly"/>
    <property type="evidence" value="ECO:0007669"/>
    <property type="project" value="InterPro"/>
</dbReference>
<evidence type="ECO:0000256" key="1">
    <source>
        <dbReference type="ARBA" id="ARBA00004141"/>
    </source>
</evidence>
<keyword evidence="5 7" id="KW-0472">Membrane</keyword>
<keyword evidence="2" id="KW-0813">Transport</keyword>
<dbReference type="Pfam" id="PF14990">
    <property type="entry name" value="DUF4516"/>
    <property type="match status" value="1"/>
</dbReference>
<evidence type="ECO:0000256" key="7">
    <source>
        <dbReference type="SAM" id="Phobius"/>
    </source>
</evidence>
<feature type="region of interest" description="Disordered" evidence="6">
    <location>
        <begin position="189"/>
        <end position="208"/>
    </location>
</feature>
<reference evidence="9 10" key="1">
    <citation type="submission" date="2024-05" db="EMBL/GenBank/DDBJ databases">
        <title>Haplotype-resolved chromosome-level genome assembly of Huyou (Citrus changshanensis).</title>
        <authorList>
            <person name="Miao C."/>
            <person name="Chen W."/>
            <person name="Wu Y."/>
            <person name="Wang L."/>
            <person name="Zhao S."/>
            <person name="Grierson D."/>
            <person name="Xu C."/>
            <person name="Chen K."/>
        </authorList>
    </citation>
    <scope>NUCLEOTIDE SEQUENCE [LARGE SCALE GENOMIC DNA]</scope>
    <source>
        <strain evidence="9">01-14</strain>
        <tissue evidence="9">Leaf</tissue>
    </source>
</reference>
<dbReference type="InterPro" id="IPR027858">
    <property type="entry name" value="BRAWNIN"/>
</dbReference>
<keyword evidence="3 7" id="KW-0812">Transmembrane</keyword>
<feature type="transmembrane region" description="Helical" evidence="7">
    <location>
        <begin position="389"/>
        <end position="409"/>
    </location>
</feature>
<evidence type="ECO:0000259" key="8">
    <source>
        <dbReference type="Pfam" id="PF01061"/>
    </source>
</evidence>
<feature type="domain" description="ABC-2 type transporter transmembrane" evidence="8">
    <location>
        <begin position="262"/>
        <end position="409"/>
    </location>
</feature>
<protein>
    <recommendedName>
        <fullName evidence="8">ABC-2 type transporter transmembrane domain-containing protein</fullName>
    </recommendedName>
</protein>
<dbReference type="AlphaFoldDB" id="A0AAP0QDY6"/>
<evidence type="ECO:0000313" key="10">
    <source>
        <dbReference type="Proteomes" id="UP001428341"/>
    </source>
</evidence>
<dbReference type="GO" id="GO:0016020">
    <property type="term" value="C:membrane"/>
    <property type="evidence" value="ECO:0007669"/>
    <property type="project" value="UniProtKB-SubCell"/>
</dbReference>
<feature type="transmembrane region" description="Helical" evidence="7">
    <location>
        <begin position="361"/>
        <end position="383"/>
    </location>
</feature>
<gene>
    <name evidence="9" type="ORF">WN944_018234</name>
</gene>
<dbReference type="GO" id="GO:0140359">
    <property type="term" value="F:ABC-type transporter activity"/>
    <property type="evidence" value="ECO:0007669"/>
    <property type="project" value="InterPro"/>
</dbReference>
<evidence type="ECO:0000256" key="2">
    <source>
        <dbReference type="ARBA" id="ARBA00022448"/>
    </source>
</evidence>
<keyword evidence="10" id="KW-1185">Reference proteome</keyword>
<feature type="transmembrane region" description="Helical" evidence="7">
    <location>
        <begin position="285"/>
        <end position="309"/>
    </location>
</feature>
<dbReference type="InterPro" id="IPR050352">
    <property type="entry name" value="ABCG_transporters"/>
</dbReference>
<dbReference type="Proteomes" id="UP001428341">
    <property type="component" value="Unassembled WGS sequence"/>
</dbReference>
<feature type="transmembrane region" description="Helical" evidence="7">
    <location>
        <begin position="493"/>
        <end position="513"/>
    </location>
</feature>
<keyword evidence="4 7" id="KW-1133">Transmembrane helix</keyword>
<dbReference type="PANTHER" id="PTHR48041:SF73">
    <property type="entry name" value="ABC TRANSPORTER G FAMILY MEMBER STR"/>
    <property type="match status" value="1"/>
</dbReference>
<dbReference type="InterPro" id="IPR013525">
    <property type="entry name" value="ABC2_TM"/>
</dbReference>
<dbReference type="GO" id="GO:0005739">
    <property type="term" value="C:mitochondrion"/>
    <property type="evidence" value="ECO:0007669"/>
    <property type="project" value="GOC"/>
</dbReference>